<accession>A0A9W4UJ01</accession>
<evidence type="ECO:0000313" key="2">
    <source>
        <dbReference type="Proteomes" id="UP001152607"/>
    </source>
</evidence>
<sequence>MCSSIRFGCGFGCGRYNEWGTKLYSKNWAVSSTEHQHRANIIINRFQTTTKSTMHAKFLFDSR</sequence>
<name>A0A9W4UJ01_9PLEO</name>
<reference evidence="1" key="1">
    <citation type="submission" date="2023-01" db="EMBL/GenBank/DDBJ databases">
        <authorList>
            <person name="Van Ghelder C."/>
            <person name="Rancurel C."/>
        </authorList>
    </citation>
    <scope>NUCLEOTIDE SEQUENCE</scope>
    <source>
        <strain evidence="1">CNCM I-4278</strain>
    </source>
</reference>
<protein>
    <submittedName>
        <fullName evidence="1">Uncharacterized protein</fullName>
    </submittedName>
</protein>
<dbReference type="EMBL" id="CAOQHR010000006">
    <property type="protein sequence ID" value="CAI6336579.1"/>
    <property type="molecule type" value="Genomic_DNA"/>
</dbReference>
<proteinExistence type="predicted"/>
<dbReference type="AlphaFoldDB" id="A0A9W4UJ01"/>
<keyword evidence="2" id="KW-1185">Reference proteome</keyword>
<dbReference type="Proteomes" id="UP001152607">
    <property type="component" value="Unassembled WGS sequence"/>
</dbReference>
<evidence type="ECO:0000313" key="1">
    <source>
        <dbReference type="EMBL" id="CAI6336579.1"/>
    </source>
</evidence>
<organism evidence="1 2">
    <name type="scientific">Periconia digitata</name>
    <dbReference type="NCBI Taxonomy" id="1303443"/>
    <lineage>
        <taxon>Eukaryota</taxon>
        <taxon>Fungi</taxon>
        <taxon>Dikarya</taxon>
        <taxon>Ascomycota</taxon>
        <taxon>Pezizomycotina</taxon>
        <taxon>Dothideomycetes</taxon>
        <taxon>Pleosporomycetidae</taxon>
        <taxon>Pleosporales</taxon>
        <taxon>Massarineae</taxon>
        <taxon>Periconiaceae</taxon>
        <taxon>Periconia</taxon>
    </lineage>
</organism>
<gene>
    <name evidence="1" type="ORF">PDIGIT_LOCUS9682</name>
</gene>
<comment type="caution">
    <text evidence="1">The sequence shown here is derived from an EMBL/GenBank/DDBJ whole genome shotgun (WGS) entry which is preliminary data.</text>
</comment>